<keyword evidence="1" id="KW-0472">Membrane</keyword>
<keyword evidence="1" id="KW-1133">Transmembrane helix</keyword>
<reference evidence="2 3" key="1">
    <citation type="submission" date="2016-05" db="EMBL/GenBank/DDBJ databases">
        <title>Paenibacillus sp. 1ZS3-15 nov., isolated from the rhizosphere soil.</title>
        <authorList>
            <person name="Zhang X.X."/>
            <person name="Zhang J."/>
        </authorList>
    </citation>
    <scope>NUCLEOTIDE SEQUENCE [LARGE SCALE GENOMIC DNA]</scope>
    <source>
        <strain evidence="2 3">1ZS3-15</strain>
    </source>
</reference>
<sequence length="73" mass="7770">MAGNSMKITGAYILFVVSFLAIILTLEMKLLSPLGGIFIAGVSFTGAVLMWKDAVESLQGVGTEHVNRAKADR</sequence>
<dbReference type="RefSeq" id="WP_068662344.1">
    <property type="nucleotide sequence ID" value="NZ_LYPB01000047.1"/>
</dbReference>
<comment type="caution">
    <text evidence="2">The sequence shown here is derived from an EMBL/GenBank/DDBJ whole genome shotgun (WGS) entry which is preliminary data.</text>
</comment>
<evidence type="ECO:0000313" key="2">
    <source>
        <dbReference type="EMBL" id="OAS21880.1"/>
    </source>
</evidence>
<evidence type="ECO:0000256" key="1">
    <source>
        <dbReference type="SAM" id="Phobius"/>
    </source>
</evidence>
<dbReference type="AlphaFoldDB" id="A0A198ALD7"/>
<accession>A0A198ALD7</accession>
<dbReference type="Proteomes" id="UP000078454">
    <property type="component" value="Unassembled WGS sequence"/>
</dbReference>
<keyword evidence="1" id="KW-0812">Transmembrane</keyword>
<dbReference type="OrthoDB" id="2628773at2"/>
<proteinExistence type="predicted"/>
<gene>
    <name evidence="2" type="ORF">A8708_07035</name>
</gene>
<protein>
    <submittedName>
        <fullName evidence="2">Uncharacterized protein</fullName>
    </submittedName>
</protein>
<dbReference type="EMBL" id="LYPB01000047">
    <property type="protein sequence ID" value="OAS21880.1"/>
    <property type="molecule type" value="Genomic_DNA"/>
</dbReference>
<dbReference type="STRING" id="1850517.A8708_07035"/>
<organism evidence="2 3">
    <name type="scientific">Paenibacillus oryzisoli</name>
    <dbReference type="NCBI Taxonomy" id="1850517"/>
    <lineage>
        <taxon>Bacteria</taxon>
        <taxon>Bacillati</taxon>
        <taxon>Bacillota</taxon>
        <taxon>Bacilli</taxon>
        <taxon>Bacillales</taxon>
        <taxon>Paenibacillaceae</taxon>
        <taxon>Paenibacillus</taxon>
    </lineage>
</organism>
<feature type="transmembrane region" description="Helical" evidence="1">
    <location>
        <begin position="6"/>
        <end position="26"/>
    </location>
</feature>
<evidence type="ECO:0000313" key="3">
    <source>
        <dbReference type="Proteomes" id="UP000078454"/>
    </source>
</evidence>
<feature type="transmembrane region" description="Helical" evidence="1">
    <location>
        <begin position="33"/>
        <end position="51"/>
    </location>
</feature>
<keyword evidence="3" id="KW-1185">Reference proteome</keyword>
<name>A0A198ALD7_9BACL</name>